<dbReference type="PANTHER" id="PTHR38474:SF2">
    <property type="entry name" value="CHLORAMPHENICOL ACETYLTRANSFERASE"/>
    <property type="match status" value="1"/>
</dbReference>
<dbReference type="EC" id="2.3.1.28" evidence="7"/>
<evidence type="ECO:0000256" key="5">
    <source>
        <dbReference type="ARBA" id="ARBA00023315"/>
    </source>
</evidence>
<dbReference type="SUPFAM" id="SSF52777">
    <property type="entry name" value="CoA-dependent acyltransferases"/>
    <property type="match status" value="1"/>
</dbReference>
<comment type="function">
    <text evidence="1 7">This enzyme is an effector of chloramphenicol resistance in bacteria.</text>
</comment>
<feature type="active site" description="Proton acceptor" evidence="6">
    <location>
        <position position="192"/>
    </location>
</feature>
<dbReference type="Gene3D" id="3.30.559.10">
    <property type="entry name" value="Chloramphenicol acetyltransferase-like domain"/>
    <property type="match status" value="1"/>
</dbReference>
<accession>A0A894TEA5</accession>
<dbReference type="PANTHER" id="PTHR38474">
    <property type="entry name" value="SLR0299 PROTEIN"/>
    <property type="match status" value="1"/>
</dbReference>
<dbReference type="AlphaFoldDB" id="A0A894TEA5"/>
<evidence type="ECO:0000256" key="6">
    <source>
        <dbReference type="PIRSR" id="PIRSR000440-1"/>
    </source>
</evidence>
<comment type="catalytic activity">
    <reaction evidence="7">
        <text>chloramphenicol + acetyl-CoA = chloramphenicol 3-acetate + CoA</text>
        <dbReference type="Rhea" id="RHEA:18421"/>
        <dbReference type="ChEBI" id="CHEBI:16730"/>
        <dbReference type="ChEBI" id="CHEBI:17698"/>
        <dbReference type="ChEBI" id="CHEBI:57287"/>
        <dbReference type="ChEBI" id="CHEBI:57288"/>
        <dbReference type="EC" id="2.3.1.28"/>
    </reaction>
</comment>
<keyword evidence="3 7" id="KW-0808">Transferase</keyword>
<organism evidence="9">
    <name type="scientific">Actinobacillus sp</name>
    <dbReference type="NCBI Taxonomy" id="41114"/>
    <lineage>
        <taxon>Bacteria</taxon>
        <taxon>Pseudomonadati</taxon>
        <taxon>Pseudomonadota</taxon>
        <taxon>Gammaproteobacteria</taxon>
        <taxon>Pasteurellales</taxon>
        <taxon>Pasteurellaceae</taxon>
        <taxon>Actinobacillus</taxon>
    </lineage>
</organism>
<dbReference type="EMBL" id="MW030510">
    <property type="protein sequence ID" value="QRX38462.1"/>
    <property type="molecule type" value="Genomic_DNA"/>
</dbReference>
<evidence type="ECO:0000256" key="4">
    <source>
        <dbReference type="ARBA" id="ARBA00023251"/>
    </source>
</evidence>
<proteinExistence type="inferred from homology"/>
<dbReference type="InterPro" id="IPR023213">
    <property type="entry name" value="CAT-like_dom_sf"/>
</dbReference>
<dbReference type="PROSITE" id="PS00100">
    <property type="entry name" value="CAT"/>
    <property type="match status" value="1"/>
</dbReference>
<evidence type="ECO:0000313" key="9">
    <source>
        <dbReference type="EMBL" id="QRX38462.1"/>
    </source>
</evidence>
<evidence type="ECO:0000256" key="3">
    <source>
        <dbReference type="ARBA" id="ARBA00022679"/>
    </source>
</evidence>
<evidence type="ECO:0000256" key="1">
    <source>
        <dbReference type="ARBA" id="ARBA00002150"/>
    </source>
</evidence>
<dbReference type="InterPro" id="IPR018372">
    <property type="entry name" value="Chloramphenicol_AcTrfase_AS"/>
</dbReference>
<protein>
    <recommendedName>
        <fullName evidence="7">Chloramphenicol acetyltransferase</fullName>
        <ecNumber evidence="7">2.3.1.28</ecNumber>
    </recommendedName>
</protein>
<sequence length="219" mass="25598">MNHQKQYKIINIDQWNRREHFESFSSIQCGFTVTVEIDITRALNVIKKQQYKFYPTMIYLITRAVNQLPAFKMGMKDGELIEWDLLHPAYTIFHPESETFSGLWTTYHSDITKFMANYLEDATIYQDDLQFLPKPNMPENTFDISCLPWLSFTGFTLSLPKVDNHFKPIMTMGKYREKAGIVSLPMAIQVHHAVCDGFHVAKFVETLQKLCDDPLVMDR</sequence>
<dbReference type="GO" id="GO:0008811">
    <property type="term" value="F:chloramphenicol O-acetyltransferase activity"/>
    <property type="evidence" value="ECO:0007669"/>
    <property type="project" value="UniProtKB-EC"/>
</dbReference>
<name>A0A894TEA5_9PAST</name>
<comment type="similarity">
    <text evidence="2 8">Belongs to the chloramphenicol acetyltransferase family.</text>
</comment>
<evidence type="ECO:0000256" key="2">
    <source>
        <dbReference type="ARBA" id="ARBA00010571"/>
    </source>
</evidence>
<reference evidence="9" key="1">
    <citation type="journal article" name="Vet. Microbiol.">
        <title>Identification of mcr-1 and a novel chloramphenicol resistance gene catT on an integrative and conjugative element in an Actinobacillus strain of swine origin.</title>
        <authorList>
            <person name="Gao Y."/>
            <person name="Xia L."/>
            <person name="Pan R."/>
            <person name="Xuan H."/>
            <person name="Guo H."/>
            <person name="Song Q."/>
            <person name="Wei J."/>
            <person name="Shao D."/>
            <person name="Liu K."/>
            <person name="Li Z."/>
            <person name="Qiu Y."/>
            <person name="Ma Z."/>
            <person name="Li B."/>
        </authorList>
    </citation>
    <scope>NUCLEOTIDE SEQUENCE</scope>
    <source>
        <strain evidence="9">GY-402</strain>
    </source>
</reference>
<keyword evidence="5 7" id="KW-0012">Acyltransferase</keyword>
<dbReference type="NCBIfam" id="NF000491">
    <property type="entry name" value="chloram_CatA"/>
    <property type="match status" value="1"/>
</dbReference>
<dbReference type="Pfam" id="PF00302">
    <property type="entry name" value="CAT"/>
    <property type="match status" value="1"/>
</dbReference>
<keyword evidence="4 7" id="KW-0046">Antibiotic resistance</keyword>
<dbReference type="GO" id="GO:0046677">
    <property type="term" value="P:response to antibiotic"/>
    <property type="evidence" value="ECO:0007669"/>
    <property type="project" value="UniProtKB-KW"/>
</dbReference>
<dbReference type="PIRSF" id="PIRSF000440">
    <property type="entry name" value="CAT"/>
    <property type="match status" value="1"/>
</dbReference>
<evidence type="ECO:0000256" key="8">
    <source>
        <dbReference type="RuleBase" id="RU004156"/>
    </source>
</evidence>
<evidence type="ECO:0000256" key="7">
    <source>
        <dbReference type="RuleBase" id="RU000503"/>
    </source>
</evidence>
<dbReference type="SMART" id="SM01059">
    <property type="entry name" value="CAT"/>
    <property type="match status" value="1"/>
</dbReference>
<dbReference type="InterPro" id="IPR001707">
    <property type="entry name" value="Cmp_AcTrfase"/>
</dbReference>